<dbReference type="SMART" id="SM00861">
    <property type="entry name" value="Transket_pyr"/>
    <property type="match status" value="1"/>
</dbReference>
<dbReference type="PANTHER" id="PTHR11624:SF96">
    <property type="entry name" value="PYRUVATE DEHYDROGENASE E1 COMPONENT SUBUNIT BETA, MITOCHONDRIAL"/>
    <property type="match status" value="1"/>
</dbReference>
<evidence type="ECO:0000256" key="7">
    <source>
        <dbReference type="ARBA" id="ARBA00023317"/>
    </source>
</evidence>
<keyword evidence="7 9" id="KW-0670">Pyruvate</keyword>
<dbReference type="FunFam" id="3.40.50.970:FF:000001">
    <property type="entry name" value="Pyruvate dehydrogenase E1 beta subunit"/>
    <property type="match status" value="1"/>
</dbReference>
<keyword evidence="12" id="KW-1185">Reference proteome</keyword>
<dbReference type="SUPFAM" id="SSF52518">
    <property type="entry name" value="Thiamin diphosphate-binding fold (THDP-binding)"/>
    <property type="match status" value="1"/>
</dbReference>
<comment type="cofactor">
    <cofactor evidence="1 9">
        <name>thiamine diphosphate</name>
        <dbReference type="ChEBI" id="CHEBI:58937"/>
    </cofactor>
</comment>
<dbReference type="NCBIfam" id="NF006667">
    <property type="entry name" value="PRK09212.1"/>
    <property type="match status" value="1"/>
</dbReference>
<evidence type="ECO:0000256" key="9">
    <source>
        <dbReference type="RuleBase" id="RU364074"/>
    </source>
</evidence>
<dbReference type="Proteomes" id="UP000018951">
    <property type="component" value="Unassembled WGS sequence"/>
</dbReference>
<evidence type="ECO:0000256" key="1">
    <source>
        <dbReference type="ARBA" id="ARBA00001964"/>
    </source>
</evidence>
<protein>
    <recommendedName>
        <fullName evidence="4 9">Pyruvate dehydrogenase E1 component subunit beta</fullName>
        <ecNumber evidence="3 9">1.2.4.1</ecNumber>
    </recommendedName>
</protein>
<comment type="catalytic activity">
    <reaction evidence="9">
        <text>N(6)-[(R)-lipoyl]-L-lysyl-[protein] + pyruvate + H(+) = N(6)-[(R)-S(8)-acetyldihydrolipoyl]-L-lysyl-[protein] + CO2</text>
        <dbReference type="Rhea" id="RHEA:19189"/>
        <dbReference type="Rhea" id="RHEA-COMP:10474"/>
        <dbReference type="Rhea" id="RHEA-COMP:10478"/>
        <dbReference type="ChEBI" id="CHEBI:15361"/>
        <dbReference type="ChEBI" id="CHEBI:15378"/>
        <dbReference type="ChEBI" id="CHEBI:16526"/>
        <dbReference type="ChEBI" id="CHEBI:83099"/>
        <dbReference type="ChEBI" id="CHEBI:83111"/>
        <dbReference type="EC" id="1.2.4.1"/>
    </reaction>
</comment>
<dbReference type="FunFam" id="3.40.50.920:FF:000001">
    <property type="entry name" value="Pyruvate dehydrogenase E1 beta subunit"/>
    <property type="match status" value="1"/>
</dbReference>
<keyword evidence="6 9" id="KW-0786">Thiamine pyrophosphate</keyword>
<dbReference type="NCBIfam" id="NF008854">
    <property type="entry name" value="PRK11892.1"/>
    <property type="match status" value="1"/>
</dbReference>
<dbReference type="Gene3D" id="3.40.50.970">
    <property type="match status" value="1"/>
</dbReference>
<evidence type="ECO:0000313" key="12">
    <source>
        <dbReference type="Proteomes" id="UP000018951"/>
    </source>
</evidence>
<evidence type="ECO:0000313" key="11">
    <source>
        <dbReference type="EMBL" id="ETO91495.1"/>
    </source>
</evidence>
<dbReference type="EMBL" id="AXCJ01000004">
    <property type="protein sequence ID" value="ETO91495.1"/>
    <property type="molecule type" value="Genomic_DNA"/>
</dbReference>
<evidence type="ECO:0000259" key="10">
    <source>
        <dbReference type="SMART" id="SM00861"/>
    </source>
</evidence>
<dbReference type="CDD" id="cd07036">
    <property type="entry name" value="TPP_PYR_E1-PDHc-beta_like"/>
    <property type="match status" value="1"/>
</dbReference>
<keyword evidence="5 9" id="KW-0560">Oxidoreductase</keyword>
<dbReference type="Pfam" id="PF02779">
    <property type="entry name" value="Transket_pyr"/>
    <property type="match status" value="1"/>
</dbReference>
<dbReference type="InterPro" id="IPR005475">
    <property type="entry name" value="Transketolase-like_Pyr-bd"/>
</dbReference>
<comment type="function">
    <text evidence="8">The pyruvate dehydrogenase complex catalyzes the overall conversion of pyruvate to acetyl-CoA and CO(2). It contains multiple copies of three enzymatic components: pyruvate dehydrogenase (E1), dihydrolipoamide acetyltransferase (E2) and lipoamide dehydrogenase (E3).</text>
</comment>
<name>W2V056_9RICK</name>
<dbReference type="InterPro" id="IPR009014">
    <property type="entry name" value="Transketo_C/PFOR_II"/>
</dbReference>
<dbReference type="InterPro" id="IPR027110">
    <property type="entry name" value="PDHB_mito-type"/>
</dbReference>
<evidence type="ECO:0000256" key="2">
    <source>
        <dbReference type="ARBA" id="ARBA00011870"/>
    </source>
</evidence>
<dbReference type="GO" id="GO:0004739">
    <property type="term" value="F:pyruvate dehydrogenase (acetyl-transferring) activity"/>
    <property type="evidence" value="ECO:0007669"/>
    <property type="project" value="UniProtKB-UniRule"/>
</dbReference>
<dbReference type="AlphaFoldDB" id="W2V056"/>
<dbReference type="PANTHER" id="PTHR11624">
    <property type="entry name" value="DEHYDROGENASE RELATED"/>
    <property type="match status" value="1"/>
</dbReference>
<comment type="function">
    <text evidence="9">The pyruvate dehydrogenase complex catalyzes the overall conversion of pyruvate to acetyl-CoA and CO2.</text>
</comment>
<dbReference type="InterPro" id="IPR033248">
    <property type="entry name" value="Transketolase_C"/>
</dbReference>
<accession>W2V056</accession>
<evidence type="ECO:0000256" key="5">
    <source>
        <dbReference type="ARBA" id="ARBA00023002"/>
    </source>
</evidence>
<feature type="domain" description="Transketolase-like pyrimidine-binding" evidence="10">
    <location>
        <begin position="4"/>
        <end position="179"/>
    </location>
</feature>
<sequence length="330" mass="36556">MKVITVREALNQALREELMFDDRVFIAGEEVAEYQGAYKITQELLKEFGKKRVIDTPISEYGFSGLAVGAAYDGLRPIIEFMSFNFSMQAIDHIINSAAKTLYMSGGTISTPIVFRGPNSIAAQVAAQHSQCYASWYAHIPGLKVIAPYSASDFKSLLKASVRDNNPVVFLEHELLYGQTHEITDAEWSSEYIGEIGKAQVVIQGTDLTLISFSHMMIPTLQTHSILKEKHGINAEVIDLRTIRPLDVDSIVNSVRKTHNVVIIEEGWGFCGVASEVISTIIEQAFDDLDSPPSRVTALDVPMPYAKNLETLVNPTTDKIVTTVEKLFNI</sequence>
<proteinExistence type="predicted"/>
<dbReference type="EC" id="1.2.4.1" evidence="3 9"/>
<evidence type="ECO:0000256" key="8">
    <source>
        <dbReference type="ARBA" id="ARBA00025211"/>
    </source>
</evidence>
<dbReference type="PATRIC" id="fig|1401685.3.peg.481"/>
<dbReference type="SUPFAM" id="SSF52922">
    <property type="entry name" value="TK C-terminal domain-like"/>
    <property type="match status" value="1"/>
</dbReference>
<reference evidence="11 12" key="1">
    <citation type="journal article" date="2013" name="PLoS ONE">
        <title>Bacterial endosymbiosis in a chordate host: long-term co-evolution and conservation of secondary metabolism.</title>
        <authorList>
            <person name="Kwan J.C."/>
            <person name="Schmidt E.W."/>
        </authorList>
    </citation>
    <scope>NUCLEOTIDE SEQUENCE [LARGE SCALE GENOMIC DNA]</scope>
    <source>
        <strain evidence="12">L6</strain>
    </source>
</reference>
<dbReference type="InterPro" id="IPR029061">
    <property type="entry name" value="THDP-binding"/>
</dbReference>
<gene>
    <name evidence="11" type="ORF">P857_65</name>
</gene>
<comment type="caution">
    <text evidence="11">The sequence shown here is derived from an EMBL/GenBank/DDBJ whole genome shotgun (WGS) entry which is preliminary data.</text>
</comment>
<dbReference type="STRING" id="1401685.P857_65"/>
<comment type="subunit">
    <text evidence="2">Heterodimer of an alpha and a beta chain.</text>
</comment>
<dbReference type="GO" id="GO:0006086">
    <property type="term" value="P:pyruvate decarboxylation to acetyl-CoA"/>
    <property type="evidence" value="ECO:0007669"/>
    <property type="project" value="InterPro"/>
</dbReference>
<evidence type="ECO:0000256" key="4">
    <source>
        <dbReference type="ARBA" id="ARBA00016138"/>
    </source>
</evidence>
<dbReference type="Gene3D" id="3.40.50.920">
    <property type="match status" value="1"/>
</dbReference>
<evidence type="ECO:0000256" key="3">
    <source>
        <dbReference type="ARBA" id="ARBA00012281"/>
    </source>
</evidence>
<organism evidence="11 12">
    <name type="scientific">Candidatus Xenolissoclinum pacificiensis L6</name>
    <dbReference type="NCBI Taxonomy" id="1401685"/>
    <lineage>
        <taxon>Bacteria</taxon>
        <taxon>Pseudomonadati</taxon>
        <taxon>Pseudomonadota</taxon>
        <taxon>Alphaproteobacteria</taxon>
        <taxon>Rickettsiales</taxon>
        <taxon>Anaplasmataceae</taxon>
        <taxon>Candidatus Xenolissoclinum</taxon>
    </lineage>
</organism>
<dbReference type="Pfam" id="PF02780">
    <property type="entry name" value="Transketolase_C"/>
    <property type="match status" value="1"/>
</dbReference>
<evidence type="ECO:0000256" key="6">
    <source>
        <dbReference type="ARBA" id="ARBA00023052"/>
    </source>
</evidence>